<dbReference type="Pfam" id="PF10260">
    <property type="entry name" value="SAYSvFN"/>
    <property type="match status" value="1"/>
</dbReference>
<feature type="transmembrane region" description="Helical" evidence="1">
    <location>
        <begin position="127"/>
        <end position="143"/>
    </location>
</feature>
<feature type="domain" description="SAYSvFN" evidence="2">
    <location>
        <begin position="111"/>
        <end position="179"/>
    </location>
</feature>
<dbReference type="OrthoDB" id="71310at2759"/>
<keyword evidence="1" id="KW-0812">Transmembrane</keyword>
<name>A0A0K8VFQ5_BACLA</name>
<accession>A0A0K8VFQ5</accession>
<reference evidence="3" key="1">
    <citation type="submission" date="2015-06" db="EMBL/GenBank/DDBJ databases">
        <authorList>
            <person name="Hoefler B.C."/>
            <person name="Straight P.D."/>
        </authorList>
    </citation>
    <scope>NUCLEOTIDE SEQUENCE</scope>
</reference>
<dbReference type="PANTHER" id="PTHR13527:SF0">
    <property type="entry name" value="SAYSVFN DOMAIN-CONTAINING PROTEIN 1"/>
    <property type="match status" value="1"/>
</dbReference>
<evidence type="ECO:0000259" key="2">
    <source>
        <dbReference type="Pfam" id="PF10260"/>
    </source>
</evidence>
<keyword evidence="1" id="KW-0472">Membrane</keyword>
<gene>
    <name evidence="3" type="primary">Saysd1_1</name>
    <name evidence="3" type="ORF">c12_g2_i6</name>
</gene>
<proteinExistence type="predicted"/>
<dbReference type="InterPro" id="IPR039159">
    <property type="entry name" value="SAYSD1"/>
</dbReference>
<protein>
    <submittedName>
        <fullName evidence="3">SAYSvFN domain-containing protein 1</fullName>
    </submittedName>
</protein>
<feature type="transmembrane region" description="Helical" evidence="1">
    <location>
        <begin position="102"/>
        <end position="121"/>
    </location>
</feature>
<dbReference type="PANTHER" id="PTHR13527">
    <property type="entry name" value="SAYSVFN DOMAIN-CONTAINING PROTEIN 1"/>
    <property type="match status" value="1"/>
</dbReference>
<sequence>MAEELRNKLYKYRFEKQRQNLIQIFKSKFRDFWMMGMGQRSLCEVEQIGINVIEKDVDLSQFLNQNSNAEFTESVEYAFSQNSDDEDERESVSEVKSSSDRFSYVLSVVVLLFWITLYVIAIKLQFGTVYLMISALMGIYLNTRSTPKITNEISAYSVFNKNCKSIDGTLKAEQFEQEIRYGSLRKN</sequence>
<evidence type="ECO:0000313" key="3">
    <source>
        <dbReference type="EMBL" id="JAI37734.1"/>
    </source>
</evidence>
<dbReference type="AlphaFoldDB" id="A0A0K8VFQ5"/>
<evidence type="ECO:0000256" key="1">
    <source>
        <dbReference type="SAM" id="Phobius"/>
    </source>
</evidence>
<organism evidence="3">
    <name type="scientific">Bactrocera latifrons</name>
    <name type="common">Malaysian fruit fly</name>
    <name type="synonym">Chaetodacus latifrons</name>
    <dbReference type="NCBI Taxonomy" id="174628"/>
    <lineage>
        <taxon>Eukaryota</taxon>
        <taxon>Metazoa</taxon>
        <taxon>Ecdysozoa</taxon>
        <taxon>Arthropoda</taxon>
        <taxon>Hexapoda</taxon>
        <taxon>Insecta</taxon>
        <taxon>Pterygota</taxon>
        <taxon>Neoptera</taxon>
        <taxon>Endopterygota</taxon>
        <taxon>Diptera</taxon>
        <taxon>Brachycera</taxon>
        <taxon>Muscomorpha</taxon>
        <taxon>Tephritoidea</taxon>
        <taxon>Tephritidae</taxon>
        <taxon>Bactrocera</taxon>
        <taxon>Bactrocera</taxon>
    </lineage>
</organism>
<dbReference type="EMBL" id="GDHF01014580">
    <property type="protein sequence ID" value="JAI37734.1"/>
    <property type="molecule type" value="Transcribed_RNA"/>
</dbReference>
<dbReference type="InterPro" id="IPR019387">
    <property type="entry name" value="SAYSvFN_dom"/>
</dbReference>
<keyword evidence="1" id="KW-1133">Transmembrane helix</keyword>